<name>A0A9P8Q273_WICPI</name>
<gene>
    <name evidence="1" type="ORF">WICPIJ_007215</name>
</gene>
<proteinExistence type="predicted"/>
<evidence type="ECO:0000313" key="1">
    <source>
        <dbReference type="EMBL" id="KAH3681777.1"/>
    </source>
</evidence>
<reference evidence="1" key="2">
    <citation type="submission" date="2021-01" db="EMBL/GenBank/DDBJ databases">
        <authorList>
            <person name="Schikora-Tamarit M.A."/>
        </authorList>
    </citation>
    <scope>NUCLEOTIDE SEQUENCE</scope>
    <source>
        <strain evidence="1">CBS2887</strain>
    </source>
</reference>
<reference evidence="1" key="1">
    <citation type="journal article" date="2021" name="Open Biol.">
        <title>Shared evolutionary footprints suggest mitochondrial oxidative damage underlies multiple complex I losses in fungi.</title>
        <authorList>
            <person name="Schikora-Tamarit M.A."/>
            <person name="Marcet-Houben M."/>
            <person name="Nosek J."/>
            <person name="Gabaldon T."/>
        </authorList>
    </citation>
    <scope>NUCLEOTIDE SEQUENCE</scope>
    <source>
        <strain evidence="1">CBS2887</strain>
    </source>
</reference>
<dbReference type="Proteomes" id="UP000774326">
    <property type="component" value="Unassembled WGS sequence"/>
</dbReference>
<organism evidence="1 2">
    <name type="scientific">Wickerhamomyces pijperi</name>
    <name type="common">Yeast</name>
    <name type="synonym">Pichia pijperi</name>
    <dbReference type="NCBI Taxonomy" id="599730"/>
    <lineage>
        <taxon>Eukaryota</taxon>
        <taxon>Fungi</taxon>
        <taxon>Dikarya</taxon>
        <taxon>Ascomycota</taxon>
        <taxon>Saccharomycotina</taxon>
        <taxon>Saccharomycetes</taxon>
        <taxon>Phaffomycetales</taxon>
        <taxon>Wickerhamomycetaceae</taxon>
        <taxon>Wickerhamomyces</taxon>
    </lineage>
</organism>
<dbReference type="AlphaFoldDB" id="A0A9P8Q273"/>
<keyword evidence="2" id="KW-1185">Reference proteome</keyword>
<sequence>MIVLRLIDQAKRWPYLKLDEQRFEILRTLNPVDFQAFVLEGNFTHDRGTVINVGGVKVRVLNSFNPARNLTVTPRLDIPKFYPFEFGFDWDFLEEGECEPIELRNRHSTDSESVQLVAVSVIDGLILSKCHSLKICLWKDVNNIIDDPLMQKVFAPHCQRLMIELLVLQESHEFPTISCA</sequence>
<protein>
    <submittedName>
        <fullName evidence="1">Uncharacterized protein</fullName>
    </submittedName>
</protein>
<dbReference type="EMBL" id="JAEUBG010004206">
    <property type="protein sequence ID" value="KAH3681777.1"/>
    <property type="molecule type" value="Genomic_DNA"/>
</dbReference>
<evidence type="ECO:0000313" key="2">
    <source>
        <dbReference type="Proteomes" id="UP000774326"/>
    </source>
</evidence>
<accession>A0A9P8Q273</accession>
<comment type="caution">
    <text evidence="1">The sequence shown here is derived from an EMBL/GenBank/DDBJ whole genome shotgun (WGS) entry which is preliminary data.</text>
</comment>